<feature type="region of interest" description="Disordered" evidence="1">
    <location>
        <begin position="484"/>
        <end position="1002"/>
    </location>
</feature>
<feature type="compositionally biased region" description="Polar residues" evidence="1">
    <location>
        <begin position="368"/>
        <end position="380"/>
    </location>
</feature>
<accession>A0ABR4DIU0</accession>
<reference evidence="2 3" key="1">
    <citation type="journal article" date="2024" name="Commun. Biol.">
        <title>Comparative genomic analysis of thermophilic fungi reveals convergent evolutionary adaptations and gene losses.</title>
        <authorList>
            <person name="Steindorff A.S."/>
            <person name="Aguilar-Pontes M.V."/>
            <person name="Robinson A.J."/>
            <person name="Andreopoulos B."/>
            <person name="LaButti K."/>
            <person name="Kuo A."/>
            <person name="Mondo S."/>
            <person name="Riley R."/>
            <person name="Otillar R."/>
            <person name="Haridas S."/>
            <person name="Lipzen A."/>
            <person name="Grimwood J."/>
            <person name="Schmutz J."/>
            <person name="Clum A."/>
            <person name="Reid I.D."/>
            <person name="Moisan M.C."/>
            <person name="Butler G."/>
            <person name="Nguyen T.T.M."/>
            <person name="Dewar K."/>
            <person name="Conant G."/>
            <person name="Drula E."/>
            <person name="Henrissat B."/>
            <person name="Hansel C."/>
            <person name="Singer S."/>
            <person name="Hutchinson M.I."/>
            <person name="de Vries R.P."/>
            <person name="Natvig D.O."/>
            <person name="Powell A.J."/>
            <person name="Tsang A."/>
            <person name="Grigoriev I.V."/>
        </authorList>
    </citation>
    <scope>NUCLEOTIDE SEQUENCE [LARGE SCALE GENOMIC DNA]</scope>
    <source>
        <strain evidence="2 3">ATCC 22073</strain>
    </source>
</reference>
<dbReference type="Proteomes" id="UP001600064">
    <property type="component" value="Unassembled WGS sequence"/>
</dbReference>
<name>A0ABR4DIU0_9PEZI</name>
<feature type="compositionally biased region" description="Polar residues" evidence="1">
    <location>
        <begin position="632"/>
        <end position="644"/>
    </location>
</feature>
<feature type="compositionally biased region" description="Polar residues" evidence="1">
    <location>
        <begin position="605"/>
        <end position="624"/>
    </location>
</feature>
<evidence type="ECO:0000313" key="2">
    <source>
        <dbReference type="EMBL" id="KAL2270206.1"/>
    </source>
</evidence>
<evidence type="ECO:0000313" key="3">
    <source>
        <dbReference type="Proteomes" id="UP001600064"/>
    </source>
</evidence>
<feature type="compositionally biased region" description="Basic and acidic residues" evidence="1">
    <location>
        <begin position="169"/>
        <end position="195"/>
    </location>
</feature>
<gene>
    <name evidence="2" type="ORF">VTJ83DRAFT_2390</name>
</gene>
<feature type="compositionally biased region" description="Polar residues" evidence="1">
    <location>
        <begin position="861"/>
        <end position="870"/>
    </location>
</feature>
<feature type="compositionally biased region" description="Polar residues" evidence="1">
    <location>
        <begin position="579"/>
        <end position="590"/>
    </location>
</feature>
<dbReference type="RefSeq" id="XP_070868930.1">
    <property type="nucleotide sequence ID" value="XM_071008655.1"/>
</dbReference>
<sequence length="1113" mass="116653">MDLLFRSSVARAIPKSKGASVERRTEELLKTNGFRGLLDIENEGKMDRLRGQPSAPPPAQFDSTRQKDHLPPPPERPAFSSSPDTFLMTKPAPTPAVPALSLSILRNKSSKKPKRPADGEAEQDTDRQTDAEAPAASDPSHKQVTFLDDEDSMSDQSSICHSPSWENYGQRKKEKKQEAERRKREKEQAEKELKAARKRAAVRLSKLPPPPGAAHPDPRGHVMAAADGSMSDTSLVSRRNVQGALSIPRFATSARAASSDNVPAVAWPRPPVAGPRVASNSPHAERPGSGPQDESRTEEPPRRTSGEQNQPFAASAENESRPARPLFRMPPVRARRQQSTPPLGRTRIEDGSQALGNQNARHGPLPTSPSADNVQASSYVHHQRAQAKQRAIASLVDEHVVAKANQGYPPSRSSTGPAQHGRRLSLTMEAKSVAMRLMNLKGPPTAASKEHAEPRDYAEFKAIQYSSSSDAACSETTASTRASLSGAENACHSTNAERSPTPQQDSTRSSVARGTGSAPPSQDRKSRGLVGAAKAVLSFSKASHKHADDSKASARLPPHPPARSPLRPGSAAPEETVESNRTGAEGSSSAAWDAETGPTAHTKRSTLAPQSEPQASEGSSSTSGCEDGSPIPSGTSTPDTSRPQSAKDVPLASEAEEQPKPWGSQGRGLARGHPLDSSKPYTPPPAGETSAPTGTELGEDERWSRTALPIDIEADADSLTTSTSNQERTGEGHATASTQPLDPRTARPASTAPEPDPSNRPSATEPAVTISPRSGKQPYSSPKLSPALPRSAEPAARDGNGAGGVTGAWTRQEEAAQAGKPPSLGASEAPLGPARNTENPGIPGFAPGRPVTNFSRKPARPTSQPVTGVSSGAGAEGRKDGSGGAPGQEEARPASSPAPAALRVNELSLSTLGTDLSAPNPLGGASGEALEARPLPSPRTTSSSALQVPARPGRQPRAASAPAPPRPPTPSARASGGMPVSILKRPRTPTQDIPPSPALHPQAFSALPRHMQPGHSSMAAAAAAAAGRPALPGAGEGPMAKILVECCSCRFYHDMPSKLYECIAKPDAVVEDRALGISGAITTMVKCPWCGHNMSRDCCAGYAAVVYLKERLH</sequence>
<dbReference type="EMBL" id="JAZGUE010000002">
    <property type="protein sequence ID" value="KAL2270206.1"/>
    <property type="molecule type" value="Genomic_DNA"/>
</dbReference>
<feature type="compositionally biased region" description="Polar residues" evidence="1">
    <location>
        <begin position="154"/>
        <end position="167"/>
    </location>
</feature>
<dbReference type="GeneID" id="98123299"/>
<feature type="compositionally biased region" description="Polar residues" evidence="1">
    <location>
        <begin position="491"/>
        <end position="512"/>
    </location>
</feature>
<feature type="region of interest" description="Disordered" evidence="1">
    <location>
        <begin position="30"/>
        <end position="237"/>
    </location>
</feature>
<feature type="region of interest" description="Disordered" evidence="1">
    <location>
        <begin position="253"/>
        <end position="390"/>
    </location>
</feature>
<protein>
    <submittedName>
        <fullName evidence="2">Uncharacterized protein</fullName>
    </submittedName>
</protein>
<feature type="compositionally biased region" description="Low complexity" evidence="1">
    <location>
        <begin position="932"/>
        <end position="961"/>
    </location>
</feature>
<organism evidence="2 3">
    <name type="scientific">Remersonia thermophila</name>
    <dbReference type="NCBI Taxonomy" id="72144"/>
    <lineage>
        <taxon>Eukaryota</taxon>
        <taxon>Fungi</taxon>
        <taxon>Dikarya</taxon>
        <taxon>Ascomycota</taxon>
        <taxon>Pezizomycotina</taxon>
        <taxon>Sordariomycetes</taxon>
        <taxon>Sordariomycetidae</taxon>
        <taxon>Sordariales</taxon>
        <taxon>Sordariales incertae sedis</taxon>
        <taxon>Remersonia</taxon>
    </lineage>
</organism>
<feature type="compositionally biased region" description="Basic and acidic residues" evidence="1">
    <location>
        <begin position="293"/>
        <end position="305"/>
    </location>
</feature>
<comment type="caution">
    <text evidence="2">The sequence shown here is derived from an EMBL/GenBank/DDBJ whole genome shotgun (WGS) entry which is preliminary data.</text>
</comment>
<proteinExistence type="predicted"/>
<feature type="compositionally biased region" description="Polar residues" evidence="1">
    <location>
        <begin position="718"/>
        <end position="727"/>
    </location>
</feature>
<evidence type="ECO:0000256" key="1">
    <source>
        <dbReference type="SAM" id="MobiDB-lite"/>
    </source>
</evidence>
<feature type="compositionally biased region" description="Polar residues" evidence="1">
    <location>
        <begin position="771"/>
        <end position="783"/>
    </location>
</feature>
<keyword evidence="3" id="KW-1185">Reference proteome</keyword>